<dbReference type="PANTHER" id="PTHR46795:SF1">
    <property type="entry name" value="ABC TRANSPORTER PERMEASE PROTEIN"/>
    <property type="match status" value="1"/>
</dbReference>
<dbReference type="AlphaFoldDB" id="A0A7W1WPR6"/>
<dbReference type="GO" id="GO:0080120">
    <property type="term" value="P:CAAX-box protein maturation"/>
    <property type="evidence" value="ECO:0007669"/>
    <property type="project" value="UniProtKB-ARBA"/>
</dbReference>
<proteinExistence type="predicted"/>
<feature type="transmembrane region" description="Helical" evidence="1">
    <location>
        <begin position="552"/>
        <end position="572"/>
    </location>
</feature>
<dbReference type="InterPro" id="IPR052536">
    <property type="entry name" value="ABC-4_Integral_Memb_Prot"/>
</dbReference>
<dbReference type="GO" id="GO:0006508">
    <property type="term" value="P:proteolysis"/>
    <property type="evidence" value="ECO:0007669"/>
    <property type="project" value="UniProtKB-KW"/>
</dbReference>
<accession>A0A7W1WPR6</accession>
<keyword evidence="1" id="KW-0812">Transmembrane</keyword>
<sequence>MERLPAISFDGSRGSQKSICIYRVWAVFHYPFYMNGYNEAGNVWINIGLFTVTLVPLSIVMGWIRMKSQSLWPVVIFHGMVNHQRVFWEQVFYVKTDGWGYIAGETGVISLVIWSILAMIIRRVSVADLFRDAVKEEKQPTFSIWLVILSVICIGTAYDLAWNVKVSGLMSKMLPILILTLVGTYLGFTQLSVAAISCCEKLPSFYYRGKNLFLLSQLRFRLKDHARILFMVSILSSIVMTSVAVSCTYYVEAERAAEEQAPFHLNWQEPLKAFSSKEIEQMMQTYHLSVKNEVHLPLIKAEWDSWVNKGMSTIHLVSGSDFNKLLQNSTNLPPLQLHKGEVVLANSGGGWKEGVKKGPGQTVTVQVGKQSFKAELSQTVQGILFNESDTTRHLLVVEDSIFKELAAVSPKSEQVTVHGYRFTDWKQSGPMLNELKEQLKQRDENDKLVNGTFLVCQFLKSLFAPLMFVSMFVGILFFLSSGSILYFKLFTDLPHDRRQMTVLSELGIQEKEAVSILKWQICLLFFIPFGVGIIHSAVALKMFSFLFKTPVWGIFAVIATIYLAVFGLYYVWTSKGYTKSVLTRTGATK</sequence>
<dbReference type="InterPro" id="IPR003675">
    <property type="entry name" value="Rce1/LyrA-like_dom"/>
</dbReference>
<keyword evidence="1" id="KW-1133">Transmembrane helix</keyword>
<keyword evidence="3" id="KW-0482">Metalloprotease</keyword>
<keyword evidence="3" id="KW-0645">Protease</keyword>
<protein>
    <submittedName>
        <fullName evidence="3">CPBP family intramembrane metalloprotease</fullName>
    </submittedName>
</protein>
<evidence type="ECO:0000259" key="2">
    <source>
        <dbReference type="Pfam" id="PF02517"/>
    </source>
</evidence>
<dbReference type="EMBL" id="JACEIQ010000003">
    <property type="protein sequence ID" value="MBA4493663.1"/>
    <property type="molecule type" value="Genomic_DNA"/>
</dbReference>
<keyword evidence="3" id="KW-0378">Hydrolase</keyword>
<feature type="transmembrane region" description="Helical" evidence="1">
    <location>
        <begin position="462"/>
        <end position="487"/>
    </location>
</feature>
<keyword evidence="4" id="KW-1185">Reference proteome</keyword>
<dbReference type="RefSeq" id="WP_181750901.1">
    <property type="nucleotide sequence ID" value="NZ_JACEIQ010000003.1"/>
</dbReference>
<feature type="transmembrane region" description="Helical" evidence="1">
    <location>
        <begin position="142"/>
        <end position="161"/>
    </location>
</feature>
<name>A0A7W1WPR6_9BACL</name>
<feature type="transmembrane region" description="Helical" evidence="1">
    <location>
        <begin position="521"/>
        <end position="540"/>
    </location>
</feature>
<feature type="transmembrane region" description="Helical" evidence="1">
    <location>
        <begin position="43"/>
        <end position="64"/>
    </location>
</feature>
<feature type="transmembrane region" description="Helical" evidence="1">
    <location>
        <begin position="100"/>
        <end position="121"/>
    </location>
</feature>
<dbReference type="GO" id="GO:0008237">
    <property type="term" value="F:metallopeptidase activity"/>
    <property type="evidence" value="ECO:0007669"/>
    <property type="project" value="UniProtKB-KW"/>
</dbReference>
<feature type="transmembrane region" description="Helical" evidence="1">
    <location>
        <begin position="228"/>
        <end position="251"/>
    </location>
</feature>
<gene>
    <name evidence="3" type="ORF">H1191_05025</name>
</gene>
<evidence type="ECO:0000313" key="3">
    <source>
        <dbReference type="EMBL" id="MBA4493663.1"/>
    </source>
</evidence>
<dbReference type="PANTHER" id="PTHR46795">
    <property type="entry name" value="ABC TRANSPORTER PERMEASE-RELATED-RELATED"/>
    <property type="match status" value="1"/>
</dbReference>
<dbReference type="GO" id="GO:0004175">
    <property type="term" value="F:endopeptidase activity"/>
    <property type="evidence" value="ECO:0007669"/>
    <property type="project" value="UniProtKB-ARBA"/>
</dbReference>
<evidence type="ECO:0000256" key="1">
    <source>
        <dbReference type="SAM" id="Phobius"/>
    </source>
</evidence>
<organism evidence="3 4">
    <name type="scientific">Paenactinomyces guangxiensis</name>
    <dbReference type="NCBI Taxonomy" id="1490290"/>
    <lineage>
        <taxon>Bacteria</taxon>
        <taxon>Bacillati</taxon>
        <taxon>Bacillota</taxon>
        <taxon>Bacilli</taxon>
        <taxon>Bacillales</taxon>
        <taxon>Thermoactinomycetaceae</taxon>
        <taxon>Paenactinomyces</taxon>
    </lineage>
</organism>
<dbReference type="Pfam" id="PF02517">
    <property type="entry name" value="Rce1-like"/>
    <property type="match status" value="1"/>
</dbReference>
<comment type="caution">
    <text evidence="3">The sequence shown here is derived from an EMBL/GenBank/DDBJ whole genome shotgun (WGS) entry which is preliminary data.</text>
</comment>
<dbReference type="Proteomes" id="UP000535491">
    <property type="component" value="Unassembled WGS sequence"/>
</dbReference>
<evidence type="ECO:0000313" key="4">
    <source>
        <dbReference type="Proteomes" id="UP000535491"/>
    </source>
</evidence>
<reference evidence="3 4" key="1">
    <citation type="submission" date="2020-07" db="EMBL/GenBank/DDBJ databases">
        <authorList>
            <person name="Feng H."/>
        </authorList>
    </citation>
    <scope>NUCLEOTIDE SEQUENCE [LARGE SCALE GENOMIC DNA]</scope>
    <source>
        <strain evidence="4">s-10</strain>
    </source>
</reference>
<feature type="domain" description="CAAX prenyl protease 2/Lysostaphin resistance protein A-like" evidence="2">
    <location>
        <begin position="24"/>
        <end position="82"/>
    </location>
</feature>
<feature type="transmembrane region" description="Helical" evidence="1">
    <location>
        <begin position="173"/>
        <end position="198"/>
    </location>
</feature>
<keyword evidence="1" id="KW-0472">Membrane</keyword>